<proteinExistence type="inferred from homology"/>
<dbReference type="Pfam" id="PF04353">
    <property type="entry name" value="Rsd_AlgQ"/>
    <property type="match status" value="1"/>
</dbReference>
<reference evidence="4 5" key="1">
    <citation type="submission" date="2015-02" db="EMBL/GenBank/DDBJ databases">
        <title>Pseudomonas helleri sp. nov. and Pseudomonas weihenstephanensis sp. nov., isolated from raw cows milk.</title>
        <authorList>
            <person name="von Neubeck M."/>
            <person name="Huptas C."/>
            <person name="Wenning M."/>
            <person name="Scherer S."/>
        </authorList>
    </citation>
    <scope>NUCLEOTIDE SEQUENCE [LARGE SCALE GENOMIC DNA]</scope>
    <source>
        <strain evidence="4 5">DSM 29166</strain>
    </source>
</reference>
<comment type="similarity">
    <text evidence="3">Belongs to the Rsd/AlgQ family.</text>
</comment>
<accession>A0A0J6IGV3</accession>
<evidence type="ECO:0000313" key="4">
    <source>
        <dbReference type="EMBL" id="KMN13815.1"/>
    </source>
</evidence>
<name>A0A0J6IGV3_9PSED</name>
<evidence type="ECO:0000256" key="1">
    <source>
        <dbReference type="ARBA" id="ARBA00023015"/>
    </source>
</evidence>
<protein>
    <submittedName>
        <fullName evidence="4">Transcriptional regulator</fullName>
    </submittedName>
</protein>
<dbReference type="PIRSF" id="PIRSF016548">
    <property type="entry name" value="Rsd_AlgQ"/>
    <property type="match status" value="1"/>
</dbReference>
<dbReference type="InterPro" id="IPR038309">
    <property type="entry name" value="Rsd/AlgQ_sf"/>
</dbReference>
<dbReference type="NCBIfam" id="NF008723">
    <property type="entry name" value="PRK11718.1"/>
    <property type="match status" value="1"/>
</dbReference>
<dbReference type="OrthoDB" id="5567237at2"/>
<dbReference type="Gene3D" id="1.20.120.1370">
    <property type="entry name" value="Regulator of RNA polymerase sigma(70) subunit, domain 4"/>
    <property type="match status" value="1"/>
</dbReference>
<gene>
    <name evidence="4" type="ORF">TU86_13055</name>
</gene>
<dbReference type="GO" id="GO:0006355">
    <property type="term" value="P:regulation of DNA-templated transcription"/>
    <property type="evidence" value="ECO:0007669"/>
    <property type="project" value="InterPro"/>
</dbReference>
<dbReference type="PATRIC" id="fig|1608994.3.peg.3261"/>
<dbReference type="InterPro" id="IPR007448">
    <property type="entry name" value="Sigma70_reg_Rsd_AlgQ"/>
</dbReference>
<evidence type="ECO:0000256" key="3">
    <source>
        <dbReference type="RuleBase" id="RU004409"/>
    </source>
</evidence>
<dbReference type="AlphaFoldDB" id="A0A0J6IGV3"/>
<evidence type="ECO:0000256" key="2">
    <source>
        <dbReference type="ARBA" id="ARBA00023163"/>
    </source>
</evidence>
<dbReference type="RefSeq" id="WP_048364716.1">
    <property type="nucleotide sequence ID" value="NZ_JAAEBV010000004.1"/>
</dbReference>
<dbReference type="STRING" id="1608994.TU86_13055"/>
<dbReference type="EMBL" id="JYLF01000004">
    <property type="protein sequence ID" value="KMN13815.1"/>
    <property type="molecule type" value="Genomic_DNA"/>
</dbReference>
<accession>A0A0J6J3W0</accession>
<comment type="caution">
    <text evidence="4">The sequence shown here is derived from an EMBL/GenBank/DDBJ whole genome shotgun (WGS) entry which is preliminary data.</text>
</comment>
<dbReference type="Proteomes" id="UP000036325">
    <property type="component" value="Unassembled WGS sequence"/>
</dbReference>
<sequence length="163" mass="18615">MLESCKNATERFFGVHKLIDNWLLKRLELVKAYDAVQSEIHGLNPKRGPQKAFCGVLMDYMSAGHFEVYEQLTDEAKAFGDKPALELANKIYPRIDQITERAVDFNDRCDGKKHRPDCKDLAQAFIELGALLRERFELEDCLIEVMHNAHEPENAPQAQAIQA</sequence>
<keyword evidence="1 3" id="KW-0805">Transcription regulation</keyword>
<keyword evidence="2 3" id="KW-0804">Transcription</keyword>
<organism evidence="4 5">
    <name type="scientific">Pseudomonas weihenstephanensis</name>
    <dbReference type="NCBI Taxonomy" id="1608994"/>
    <lineage>
        <taxon>Bacteria</taxon>
        <taxon>Pseudomonadati</taxon>
        <taxon>Pseudomonadota</taxon>
        <taxon>Gammaproteobacteria</taxon>
        <taxon>Pseudomonadales</taxon>
        <taxon>Pseudomonadaceae</taxon>
        <taxon>Pseudomonas</taxon>
    </lineage>
</organism>
<evidence type="ECO:0000313" key="5">
    <source>
        <dbReference type="Proteomes" id="UP000036325"/>
    </source>
</evidence>